<dbReference type="Proteomes" id="UP000190460">
    <property type="component" value="Unassembled WGS sequence"/>
</dbReference>
<feature type="coiled-coil region" evidence="1">
    <location>
        <begin position="457"/>
        <end position="484"/>
    </location>
</feature>
<keyword evidence="1" id="KW-0175">Coiled coil</keyword>
<dbReference type="Pfam" id="PF25800">
    <property type="entry name" value="FimV_N"/>
    <property type="match status" value="1"/>
</dbReference>
<dbReference type="InterPro" id="IPR057840">
    <property type="entry name" value="FimV_N"/>
</dbReference>
<proteinExistence type="predicted"/>
<gene>
    <name evidence="3" type="ORF">SAMN02745130_01089</name>
</gene>
<keyword evidence="4" id="KW-1185">Reference proteome</keyword>
<name>A0A1T4W5D8_9GAMM</name>
<evidence type="ECO:0000256" key="1">
    <source>
        <dbReference type="SAM" id="Coils"/>
    </source>
</evidence>
<dbReference type="STRING" id="92487.SAMN02745130_01089"/>
<accession>A0A1T4W5D8</accession>
<sequence>MVKKQAIGLMLVMAGTYPSLSSALSLGEIQLNSQVNQPFKARIELLQATEQELAKLQVHLAPPSLFAQAQLARPPFMDSLRFACSMKGGKNYLLISSSQAVTESEFNLLLELTSPKGHLLKRYAVALAEPSSDLANLAQAPLQQQVPSVPTEFEPLNSATLVENTLEPVLATRSTKNPQRSRSKPIKPRAPKVAIALPQLAFKYRYRVRKAESIFTIAERLNISSLTLDEKVLALYARNPHAFVEGDLHQLKRGAILKTPAVVRQSRQGRVAEPTPMPVQVASVPKSSSPVLKPQALALPLKLTDLQERLDQAQNLLTTKVHENTELKALIQEKNRLLIRREQELAALQLAKAQAPIGEVSGAAGPTGMARPALMEAAPAIPKLENTWQGVFTSPLVWKMTALSSLFLVLVALWQKRRSDEQFMQLSVQNAILLPDAYVDEADELVDLGFLWEEDELVFAHEQLDNLRQSMANLRETSQRLQAYLQPEPMSAAI</sequence>
<dbReference type="RefSeq" id="WP_078921566.1">
    <property type="nucleotide sequence ID" value="NZ_FUYB01000003.1"/>
</dbReference>
<evidence type="ECO:0000313" key="4">
    <source>
        <dbReference type="Proteomes" id="UP000190460"/>
    </source>
</evidence>
<dbReference type="AlphaFoldDB" id="A0A1T4W5D8"/>
<organism evidence="3 4">
    <name type="scientific">Thiothrix eikelboomii</name>
    <dbReference type="NCBI Taxonomy" id="92487"/>
    <lineage>
        <taxon>Bacteria</taxon>
        <taxon>Pseudomonadati</taxon>
        <taxon>Pseudomonadota</taxon>
        <taxon>Gammaproteobacteria</taxon>
        <taxon>Thiotrichales</taxon>
        <taxon>Thiotrichaceae</taxon>
        <taxon>Thiothrix</taxon>
    </lineage>
</organism>
<evidence type="ECO:0000259" key="2">
    <source>
        <dbReference type="Pfam" id="PF25800"/>
    </source>
</evidence>
<protein>
    <recommendedName>
        <fullName evidence="2">FimV N-terminal domain-containing protein</fullName>
    </recommendedName>
</protein>
<feature type="domain" description="FimV N-terminal" evidence="2">
    <location>
        <begin position="24"/>
        <end position="130"/>
    </location>
</feature>
<dbReference type="OrthoDB" id="5298707at2"/>
<reference evidence="3 4" key="1">
    <citation type="submission" date="2017-02" db="EMBL/GenBank/DDBJ databases">
        <authorList>
            <person name="Peterson S.W."/>
        </authorList>
    </citation>
    <scope>NUCLEOTIDE SEQUENCE [LARGE SCALE GENOMIC DNA]</scope>
    <source>
        <strain evidence="3 4">ATCC 49788</strain>
    </source>
</reference>
<dbReference type="EMBL" id="FUYB01000003">
    <property type="protein sequence ID" value="SKA72476.1"/>
    <property type="molecule type" value="Genomic_DNA"/>
</dbReference>
<evidence type="ECO:0000313" key="3">
    <source>
        <dbReference type="EMBL" id="SKA72476.1"/>
    </source>
</evidence>